<evidence type="ECO:0000256" key="2">
    <source>
        <dbReference type="ARBA" id="ARBA00022598"/>
    </source>
</evidence>
<dbReference type="Pfam" id="PF08245">
    <property type="entry name" value="Mur_ligase_M"/>
    <property type="match status" value="1"/>
</dbReference>
<dbReference type="SUPFAM" id="SSF53623">
    <property type="entry name" value="MurD-like peptide ligases, catalytic domain"/>
    <property type="match status" value="1"/>
</dbReference>
<dbReference type="InterPro" id="IPR036615">
    <property type="entry name" value="Mur_ligase_C_dom_sf"/>
</dbReference>
<evidence type="ECO:0000256" key="4">
    <source>
        <dbReference type="ARBA" id="ARBA00022741"/>
    </source>
</evidence>
<dbReference type="PANTHER" id="PTHR43024">
    <property type="entry name" value="UDP-N-ACETYLMURAMOYL-TRIPEPTIDE--D-ALANYL-D-ALANINE LIGASE"/>
    <property type="match status" value="1"/>
</dbReference>
<keyword evidence="16" id="KW-1185">Reference proteome</keyword>
<keyword evidence="5 10" id="KW-0067">ATP-binding</keyword>
<dbReference type="GO" id="GO:0005524">
    <property type="term" value="F:ATP binding"/>
    <property type="evidence" value="ECO:0007669"/>
    <property type="project" value="UniProtKB-UniRule"/>
</dbReference>
<keyword evidence="6 10" id="KW-0133">Cell shape</keyword>
<dbReference type="Gene3D" id="3.90.190.20">
    <property type="entry name" value="Mur ligase, C-terminal domain"/>
    <property type="match status" value="1"/>
</dbReference>
<evidence type="ECO:0000256" key="7">
    <source>
        <dbReference type="ARBA" id="ARBA00022984"/>
    </source>
</evidence>
<dbReference type="InterPro" id="IPR005863">
    <property type="entry name" value="UDP-N-AcMur_synth"/>
</dbReference>
<dbReference type="GO" id="GO:0071555">
    <property type="term" value="P:cell wall organization"/>
    <property type="evidence" value="ECO:0007669"/>
    <property type="project" value="UniProtKB-KW"/>
</dbReference>
<sequence length="457" mass="49201">MEGKLMELSFYEIAGAVGATNDWQAWPDFSVTGAEFDSRKLAQGGLFVPLAGTRDGHDFLAAAVAKGAAATLWSRETAPELPYLQVEDVLTALQQLAKYYLQKVAPQVIAITGSNGKTTTKDMTASVLSTAFNTYKTQGNYNNQIGVPYTILQMPAATECLVLEMGMDHAGEINELSRLAEPDIAAITLIGESHLEHFGNRSGIAKAKMEIANGLNELGVLIVPADEPLLAPLMVDLTHPLITFGLDEVGDASATVTEQAQFHTKFTMTRFPGTEFTIPLPGVYNVRNALVAGIIGSQLGLTASQVAAGLANIQVTKNRTEWVKRHDGLEILSDVYNANPTAMALVLDSFSDIDAPARRIAVLGDMLELGPDSAALHGGMVDHLTPEKIQLVYLYGREMAHLYQRLVPIYGKQVQHFLDKEALIASLKTVVQPTDRLVVKASNGMGLNEVVAALMAE</sequence>
<protein>
    <recommendedName>
        <fullName evidence="10 11">UDP-N-acetylmuramoyl-tripeptide--D-alanyl-D-alanine ligase</fullName>
        <ecNumber evidence="10 11">6.3.2.10</ecNumber>
    </recommendedName>
    <alternativeName>
        <fullName evidence="10">D-alanyl-D-alanine-adding enzyme</fullName>
    </alternativeName>
</protein>
<dbReference type="Gene3D" id="3.40.1190.10">
    <property type="entry name" value="Mur-like, catalytic domain"/>
    <property type="match status" value="1"/>
</dbReference>
<comment type="pathway">
    <text evidence="10 11">Cell wall biogenesis; peptidoglycan biosynthesis.</text>
</comment>
<evidence type="ECO:0000256" key="10">
    <source>
        <dbReference type="HAMAP-Rule" id="MF_02019"/>
    </source>
</evidence>
<feature type="domain" description="Mur ligase central" evidence="14">
    <location>
        <begin position="111"/>
        <end position="294"/>
    </location>
</feature>
<dbReference type="InterPro" id="IPR000713">
    <property type="entry name" value="Mur_ligase_N"/>
</dbReference>
<evidence type="ECO:0000259" key="13">
    <source>
        <dbReference type="Pfam" id="PF02875"/>
    </source>
</evidence>
<dbReference type="GO" id="GO:0005737">
    <property type="term" value="C:cytoplasm"/>
    <property type="evidence" value="ECO:0007669"/>
    <property type="project" value="UniProtKB-SubCell"/>
</dbReference>
<evidence type="ECO:0000313" key="16">
    <source>
        <dbReference type="Proteomes" id="UP000181884"/>
    </source>
</evidence>
<dbReference type="GO" id="GO:0051301">
    <property type="term" value="P:cell division"/>
    <property type="evidence" value="ECO:0007669"/>
    <property type="project" value="UniProtKB-KW"/>
</dbReference>
<dbReference type="STRING" id="214095.RU97_GL002090"/>
<dbReference type="EC" id="6.3.2.10" evidence="10 11"/>
<evidence type="ECO:0000259" key="12">
    <source>
        <dbReference type="Pfam" id="PF01225"/>
    </source>
</evidence>
<dbReference type="InterPro" id="IPR035911">
    <property type="entry name" value="MurE/MurF_N"/>
</dbReference>
<comment type="caution">
    <text evidence="15">The sequence shown here is derived from an EMBL/GenBank/DDBJ whole genome shotgun (WGS) entry which is preliminary data.</text>
</comment>
<dbReference type="AlphaFoldDB" id="A0A1L8RE46"/>
<accession>A0A1L8RE46</accession>
<dbReference type="Pfam" id="PF01225">
    <property type="entry name" value="Mur_ligase"/>
    <property type="match status" value="1"/>
</dbReference>
<dbReference type="InterPro" id="IPR004101">
    <property type="entry name" value="Mur_ligase_C"/>
</dbReference>
<dbReference type="Proteomes" id="UP000181884">
    <property type="component" value="Unassembled WGS sequence"/>
</dbReference>
<name>A0A1L8RE46_9ENTE</name>
<dbReference type="InterPro" id="IPR013221">
    <property type="entry name" value="Mur_ligase_cen"/>
</dbReference>
<evidence type="ECO:0000259" key="14">
    <source>
        <dbReference type="Pfam" id="PF08245"/>
    </source>
</evidence>
<dbReference type="Gene3D" id="3.40.1390.10">
    <property type="entry name" value="MurE/MurF, N-terminal domain"/>
    <property type="match status" value="1"/>
</dbReference>
<keyword evidence="4 10" id="KW-0547">Nucleotide-binding</keyword>
<dbReference type="InterPro" id="IPR051046">
    <property type="entry name" value="MurCDEF_CellWall_CoF430Synth"/>
</dbReference>
<reference evidence="15 16" key="1">
    <citation type="submission" date="2014-12" db="EMBL/GenBank/DDBJ databases">
        <title>Draft genome sequences of 29 type strains of Enterococci.</title>
        <authorList>
            <person name="Zhong Z."/>
            <person name="Sun Z."/>
            <person name="Liu W."/>
            <person name="Zhang W."/>
            <person name="Zhang H."/>
        </authorList>
    </citation>
    <scope>NUCLEOTIDE SEQUENCE [LARGE SCALE GENOMIC DNA]</scope>
    <source>
        <strain evidence="15 16">DSM 17029</strain>
    </source>
</reference>
<comment type="function">
    <text evidence="10 11">Involved in cell wall formation. Catalyzes the final step in the synthesis of UDP-N-acetylmuramoyl-pentapeptide, the precursor of murein.</text>
</comment>
<comment type="catalytic activity">
    <reaction evidence="11">
        <text>D-alanyl-D-alanine + UDP-N-acetyl-alpha-D-muramoyl-L-alanyl-gamma-D-glutamyl-meso-2,6-diaminopimelate + ATP = UDP-N-acetyl-alpha-D-muramoyl-L-alanyl-gamma-D-glutamyl-meso-2,6-diaminopimeloyl-D-alanyl-D-alanine + ADP + phosphate + H(+)</text>
        <dbReference type="Rhea" id="RHEA:28374"/>
        <dbReference type="ChEBI" id="CHEBI:15378"/>
        <dbReference type="ChEBI" id="CHEBI:30616"/>
        <dbReference type="ChEBI" id="CHEBI:43474"/>
        <dbReference type="ChEBI" id="CHEBI:57822"/>
        <dbReference type="ChEBI" id="CHEBI:61386"/>
        <dbReference type="ChEBI" id="CHEBI:83905"/>
        <dbReference type="ChEBI" id="CHEBI:456216"/>
        <dbReference type="EC" id="6.3.2.10"/>
    </reaction>
</comment>
<keyword evidence="8 10" id="KW-0131">Cell cycle</keyword>
<feature type="binding site" evidence="10">
    <location>
        <begin position="113"/>
        <end position="119"/>
    </location>
    <ligand>
        <name>ATP</name>
        <dbReference type="ChEBI" id="CHEBI:30616"/>
    </ligand>
</feature>
<keyword evidence="2 10" id="KW-0436">Ligase</keyword>
<keyword evidence="3 10" id="KW-0132">Cell division</keyword>
<dbReference type="SUPFAM" id="SSF53244">
    <property type="entry name" value="MurD-like peptide ligases, peptide-binding domain"/>
    <property type="match status" value="1"/>
</dbReference>
<feature type="domain" description="Mur ligase N-terminal catalytic" evidence="12">
    <location>
        <begin position="32"/>
        <end position="99"/>
    </location>
</feature>
<evidence type="ECO:0000313" key="15">
    <source>
        <dbReference type="EMBL" id="OJG18017.1"/>
    </source>
</evidence>
<evidence type="ECO:0000256" key="1">
    <source>
        <dbReference type="ARBA" id="ARBA00022490"/>
    </source>
</evidence>
<dbReference type="NCBIfam" id="TIGR01143">
    <property type="entry name" value="murF"/>
    <property type="match status" value="1"/>
</dbReference>
<proteinExistence type="inferred from homology"/>
<gene>
    <name evidence="10" type="primary">murF</name>
    <name evidence="15" type="ORF">RU97_GL002090</name>
</gene>
<comment type="catalytic activity">
    <reaction evidence="10">
        <text>UDP-N-acetyl-alpha-D-muramoyl-L-alanyl-gamma-D-glutamyl-L-lysine + D-alanyl-D-alanine + ATP = UDP-N-acetyl-alpha-D-muramoyl-L-alanyl-gamma-D-glutamyl-L-lysyl-D-alanyl-D-alanine + ADP + phosphate + H(+)</text>
        <dbReference type="Rhea" id="RHEA:16085"/>
        <dbReference type="ChEBI" id="CHEBI:15378"/>
        <dbReference type="ChEBI" id="CHEBI:30616"/>
        <dbReference type="ChEBI" id="CHEBI:43474"/>
        <dbReference type="ChEBI" id="CHEBI:57822"/>
        <dbReference type="ChEBI" id="CHEBI:70758"/>
        <dbReference type="ChEBI" id="CHEBI:83903"/>
        <dbReference type="ChEBI" id="CHEBI:456216"/>
        <dbReference type="EC" id="6.3.2.10"/>
    </reaction>
</comment>
<dbReference type="SUPFAM" id="SSF63418">
    <property type="entry name" value="MurE/MurF N-terminal domain"/>
    <property type="match status" value="1"/>
</dbReference>
<evidence type="ECO:0000256" key="8">
    <source>
        <dbReference type="ARBA" id="ARBA00023306"/>
    </source>
</evidence>
<dbReference type="Pfam" id="PF02875">
    <property type="entry name" value="Mur_ligase_C"/>
    <property type="match status" value="1"/>
</dbReference>
<feature type="domain" description="Mur ligase C-terminal" evidence="13">
    <location>
        <begin position="319"/>
        <end position="442"/>
    </location>
</feature>
<organism evidence="15 16">
    <name type="scientific">Enterococcus canis</name>
    <dbReference type="NCBI Taxonomy" id="214095"/>
    <lineage>
        <taxon>Bacteria</taxon>
        <taxon>Bacillati</taxon>
        <taxon>Bacillota</taxon>
        <taxon>Bacilli</taxon>
        <taxon>Lactobacillales</taxon>
        <taxon>Enterococcaceae</taxon>
        <taxon>Enterococcus</taxon>
    </lineage>
</organism>
<comment type="subcellular location">
    <subcellularLocation>
        <location evidence="10 11">Cytoplasm</location>
    </subcellularLocation>
</comment>
<comment type="similarity">
    <text evidence="10">Belongs to the MurCDEF family. MurF subfamily.</text>
</comment>
<dbReference type="InterPro" id="IPR036565">
    <property type="entry name" value="Mur-like_cat_sf"/>
</dbReference>
<evidence type="ECO:0000256" key="5">
    <source>
        <dbReference type="ARBA" id="ARBA00022840"/>
    </source>
</evidence>
<dbReference type="HAMAP" id="MF_02019">
    <property type="entry name" value="MurF"/>
    <property type="match status" value="1"/>
</dbReference>
<dbReference type="EMBL" id="JXKH01000005">
    <property type="protein sequence ID" value="OJG18017.1"/>
    <property type="molecule type" value="Genomic_DNA"/>
</dbReference>
<dbReference type="GO" id="GO:0008360">
    <property type="term" value="P:regulation of cell shape"/>
    <property type="evidence" value="ECO:0007669"/>
    <property type="project" value="UniProtKB-KW"/>
</dbReference>
<evidence type="ECO:0000256" key="11">
    <source>
        <dbReference type="RuleBase" id="RU004136"/>
    </source>
</evidence>
<keyword evidence="9 10" id="KW-0961">Cell wall biogenesis/degradation</keyword>
<dbReference type="GO" id="GO:0008766">
    <property type="term" value="F:UDP-N-acetylmuramoylalanyl-D-glutamyl-2,6-diaminopimelate-D-alanyl-D-alanine ligase activity"/>
    <property type="evidence" value="ECO:0007669"/>
    <property type="project" value="RHEA"/>
</dbReference>
<dbReference type="PANTHER" id="PTHR43024:SF1">
    <property type="entry name" value="UDP-N-ACETYLMURAMOYL-TRIPEPTIDE--D-ALANYL-D-ALANINE LIGASE"/>
    <property type="match status" value="1"/>
</dbReference>
<keyword evidence="1 10" id="KW-0963">Cytoplasm</keyword>
<dbReference type="GO" id="GO:0009252">
    <property type="term" value="P:peptidoglycan biosynthetic process"/>
    <property type="evidence" value="ECO:0007669"/>
    <property type="project" value="UniProtKB-UniRule"/>
</dbReference>
<evidence type="ECO:0000256" key="6">
    <source>
        <dbReference type="ARBA" id="ARBA00022960"/>
    </source>
</evidence>
<evidence type="ECO:0000256" key="9">
    <source>
        <dbReference type="ARBA" id="ARBA00023316"/>
    </source>
</evidence>
<evidence type="ECO:0000256" key="3">
    <source>
        <dbReference type="ARBA" id="ARBA00022618"/>
    </source>
</evidence>
<dbReference type="GO" id="GO:0047480">
    <property type="term" value="F:UDP-N-acetylmuramoyl-tripeptide-D-alanyl-D-alanine ligase activity"/>
    <property type="evidence" value="ECO:0007669"/>
    <property type="project" value="UniProtKB-UniRule"/>
</dbReference>
<keyword evidence="7 10" id="KW-0573">Peptidoglycan synthesis</keyword>
<dbReference type="UniPathway" id="UPA00219"/>